<organism evidence="3 4">
    <name type="scientific">Amycolatopsis tucumanensis</name>
    <dbReference type="NCBI Taxonomy" id="401106"/>
    <lineage>
        <taxon>Bacteria</taxon>
        <taxon>Bacillati</taxon>
        <taxon>Actinomycetota</taxon>
        <taxon>Actinomycetes</taxon>
        <taxon>Pseudonocardiales</taxon>
        <taxon>Pseudonocardiaceae</taxon>
        <taxon>Amycolatopsis</taxon>
    </lineage>
</organism>
<sequence length="324" mass="34927">MSQYRMDEELVPSIAALPTVDRTDVAEARRIASSRYTRSGPVEGVSVRDYSCAAADGHVIALRVYRPSRRTNSGAIYHVHGGGFILGDLDMSHLRNAEIARETDAVVVAVDYRLAPEWPFPTPLDDVYSGLLWLCEHAGELGIDPSLIVLHGVSAGGALAAAAALLARDRNGPPVRFQFLKSPALDDRLRTASSRRFTDTPALTRGDAEISWSAYLGRAAGAVSPYAAPARATDLTNLPPAYVSVAEFDPLRDEGIDFARSLLAAGVPVELHLFPGTYHGSGSVREAAVSRRELSEEVAVLRKVLERPGRPATPRDDEGNRAHV</sequence>
<feature type="domain" description="Alpha/beta hydrolase fold-3" evidence="2">
    <location>
        <begin position="77"/>
        <end position="280"/>
    </location>
</feature>
<dbReference type="PANTHER" id="PTHR48081:SF8">
    <property type="entry name" value="ALPHA_BETA HYDROLASE FOLD-3 DOMAIN-CONTAINING PROTEIN-RELATED"/>
    <property type="match status" value="1"/>
</dbReference>
<dbReference type="PANTHER" id="PTHR48081">
    <property type="entry name" value="AB HYDROLASE SUPERFAMILY PROTEIN C4A8.06C"/>
    <property type="match status" value="1"/>
</dbReference>
<dbReference type="InterPro" id="IPR029058">
    <property type="entry name" value="AB_hydrolase_fold"/>
</dbReference>
<name>A0ABP7HPD5_9PSEU</name>
<dbReference type="Gene3D" id="3.40.50.1820">
    <property type="entry name" value="alpha/beta hydrolase"/>
    <property type="match status" value="1"/>
</dbReference>
<evidence type="ECO:0000313" key="3">
    <source>
        <dbReference type="EMBL" id="GAA3794045.1"/>
    </source>
</evidence>
<accession>A0ABP7HPD5</accession>
<dbReference type="InterPro" id="IPR050300">
    <property type="entry name" value="GDXG_lipolytic_enzyme"/>
</dbReference>
<dbReference type="SUPFAM" id="SSF53474">
    <property type="entry name" value="alpha/beta-Hydrolases"/>
    <property type="match status" value="1"/>
</dbReference>
<protein>
    <submittedName>
        <fullName evidence="3">Alpha/beta hydrolase</fullName>
    </submittedName>
</protein>
<dbReference type="InterPro" id="IPR013094">
    <property type="entry name" value="AB_hydrolase_3"/>
</dbReference>
<gene>
    <name evidence="3" type="ORF">GCM10022380_08650</name>
</gene>
<reference evidence="4" key="1">
    <citation type="journal article" date="2019" name="Int. J. Syst. Evol. Microbiol.">
        <title>The Global Catalogue of Microorganisms (GCM) 10K type strain sequencing project: providing services to taxonomists for standard genome sequencing and annotation.</title>
        <authorList>
            <consortium name="The Broad Institute Genomics Platform"/>
            <consortium name="The Broad Institute Genome Sequencing Center for Infectious Disease"/>
            <person name="Wu L."/>
            <person name="Ma J."/>
        </authorList>
    </citation>
    <scope>NUCLEOTIDE SEQUENCE [LARGE SCALE GENOMIC DNA]</scope>
    <source>
        <strain evidence="4">JCM 17017</strain>
    </source>
</reference>
<proteinExistence type="predicted"/>
<keyword evidence="4" id="KW-1185">Reference proteome</keyword>
<dbReference type="Pfam" id="PF07859">
    <property type="entry name" value="Abhydrolase_3"/>
    <property type="match status" value="1"/>
</dbReference>
<evidence type="ECO:0000256" key="1">
    <source>
        <dbReference type="ARBA" id="ARBA00022801"/>
    </source>
</evidence>
<dbReference type="RefSeq" id="WP_237336588.1">
    <property type="nucleotide sequence ID" value="NZ_BAABCM010000001.1"/>
</dbReference>
<evidence type="ECO:0000313" key="4">
    <source>
        <dbReference type="Proteomes" id="UP001501624"/>
    </source>
</evidence>
<dbReference type="GO" id="GO:0016787">
    <property type="term" value="F:hydrolase activity"/>
    <property type="evidence" value="ECO:0007669"/>
    <property type="project" value="UniProtKB-KW"/>
</dbReference>
<keyword evidence="1 3" id="KW-0378">Hydrolase</keyword>
<dbReference type="Proteomes" id="UP001501624">
    <property type="component" value="Unassembled WGS sequence"/>
</dbReference>
<evidence type="ECO:0000259" key="2">
    <source>
        <dbReference type="Pfam" id="PF07859"/>
    </source>
</evidence>
<comment type="caution">
    <text evidence="3">The sequence shown here is derived from an EMBL/GenBank/DDBJ whole genome shotgun (WGS) entry which is preliminary data.</text>
</comment>
<dbReference type="EMBL" id="BAABCM010000001">
    <property type="protein sequence ID" value="GAA3794045.1"/>
    <property type="molecule type" value="Genomic_DNA"/>
</dbReference>